<dbReference type="OrthoDB" id="5332281at2759"/>
<sequence>MDFKGDKNHETISISSVSTKVNSFATPSTPGWRPTYIRRRVLIAFVIAFCGIIATLEALNHISSANQGLASSTESRHYLWTYGPTAILTLISAFWGRVEFQAKQSAPWQAMLQKPERPEKSILLDYISEMQPFAMIRAIRNRHHIVTSGISGSLLLRLLLIISTSLFSLQEVEVNKGKIPIQIQGNVSTLSVSDLSTASSQPFDAINGIIFENVSYEDGTTANFSFPTFSTSNTLNESAVLANLTGLAPDLDCEPATLGFNIWSIGRDDYIRQTLSNSQNDVLSSSSCKIQNISTILGFPSLGTVLAPRKPAFNGLFKVGQCEGSDGSDGKRIILAALQAELSKKNTPVPANFTLDGSPEGVTEWPKNITVSHAVNFICKPTLSFVKLLAKSNATETSSNTEIKTLEQENTGPSGLEAWDIASNIVAESSYVAADESSAAWTEQPISNSILFQSTNETQMTVDYEIQLGAMLIGATSNYTDLFGKDVLLNAASSFYRAIGSQLVHQGLNSQEKNMSTGFQISNENRVTMTQLTLRAMEVCLALAVAFAIYMIIFAIRTEPPPYNPTSISAAAAIMSSSKVLRKILHGSSSKPLEAISTLLEGKLYHTESAPGGFSIAAKVDKHKSIDRHNESEVDHKSKLHWSPFPTFIFRVILFIVIAFLIAVLEIVLRVSEANDGLGDIPSTSGALHYTWTIIPALTMVLIGVLFGSIDFNTRCLAPYIHLRDKAGALPSQFMSVNFMDSLNTTNIVRSASLKQFAVFVTTLCTLITSVLTIITSGLYTTMEVPGYVTLDFNQESTFYGTEAYYISLDGANSSYQDNALLTSEYILRDDFDYPKWTYEDLAFPKMSLNSTISLADLTDTYADITVPAMRATVTCKFQSGADLNATRYKYYGEEYASFNIFFAPCNSSSTHPSWVRQQWSYMRLSSESSFGFAAFNPCTVENDGYLANTKNTATINPLGGTVSYIWGSISNGSFSHVAALTCRESAEMVDTKTRFTLPDFNISTEIPPQPDESTARPAKGYTNSEDWTSSNALGKVDGFDGFFGSLVYGKYAISPKYLANEVDNEKVISAVKFQHRVVKAQMFNSFNRESVANSSSYPAPSTLRGKITTPGRLRLFQDAVSTRVLEALLGTLLILGILGSLSTNTDHVLPKNPCSIAAVASLLADSNILHRYTPDIGDPNAKEVEERLFTDCRFFLGWCYDGPLRGFNDDRFTIYLTDYGIEKKLQLPPSREGWV</sequence>
<organism evidence="3 4">
    <name type="scientific">Penicillium angulare</name>
    <dbReference type="NCBI Taxonomy" id="116970"/>
    <lineage>
        <taxon>Eukaryota</taxon>
        <taxon>Fungi</taxon>
        <taxon>Dikarya</taxon>
        <taxon>Ascomycota</taxon>
        <taxon>Pezizomycotina</taxon>
        <taxon>Eurotiomycetes</taxon>
        <taxon>Eurotiomycetidae</taxon>
        <taxon>Eurotiales</taxon>
        <taxon>Aspergillaceae</taxon>
        <taxon>Penicillium</taxon>
    </lineage>
</organism>
<evidence type="ECO:0000313" key="3">
    <source>
        <dbReference type="EMBL" id="KAJ5093992.1"/>
    </source>
</evidence>
<evidence type="ECO:0000256" key="1">
    <source>
        <dbReference type="SAM" id="MobiDB-lite"/>
    </source>
</evidence>
<reference evidence="3" key="1">
    <citation type="submission" date="2022-11" db="EMBL/GenBank/DDBJ databases">
        <authorList>
            <person name="Petersen C."/>
        </authorList>
    </citation>
    <scope>NUCLEOTIDE SEQUENCE</scope>
    <source>
        <strain evidence="3">IBT 30069</strain>
    </source>
</reference>
<keyword evidence="4" id="KW-1185">Reference proteome</keyword>
<dbReference type="EMBL" id="JAPQKH010000006">
    <property type="protein sequence ID" value="KAJ5093992.1"/>
    <property type="molecule type" value="Genomic_DNA"/>
</dbReference>
<dbReference type="Pfam" id="PF11915">
    <property type="entry name" value="DUF3433"/>
    <property type="match status" value="2"/>
</dbReference>
<feature type="transmembrane region" description="Helical" evidence="2">
    <location>
        <begin position="757"/>
        <end position="780"/>
    </location>
</feature>
<keyword evidence="2" id="KW-0812">Transmembrane</keyword>
<reference evidence="3" key="2">
    <citation type="journal article" date="2023" name="IMA Fungus">
        <title>Comparative genomic study of the Penicillium genus elucidates a diverse pangenome and 15 lateral gene transfer events.</title>
        <authorList>
            <person name="Petersen C."/>
            <person name="Sorensen T."/>
            <person name="Nielsen M.R."/>
            <person name="Sondergaard T.E."/>
            <person name="Sorensen J.L."/>
            <person name="Fitzpatrick D.A."/>
            <person name="Frisvad J.C."/>
            <person name="Nielsen K.L."/>
        </authorList>
    </citation>
    <scope>NUCLEOTIDE SEQUENCE</scope>
    <source>
        <strain evidence="3">IBT 30069</strain>
    </source>
</reference>
<keyword evidence="2" id="KW-1133">Transmembrane helix</keyword>
<feature type="transmembrane region" description="Helical" evidence="2">
    <location>
        <begin position="145"/>
        <end position="169"/>
    </location>
</feature>
<protein>
    <submittedName>
        <fullName evidence="3">Uncharacterized protein</fullName>
    </submittedName>
</protein>
<dbReference type="AlphaFoldDB" id="A0A9W9K6I8"/>
<feature type="region of interest" description="Disordered" evidence="1">
    <location>
        <begin position="1002"/>
        <end position="1024"/>
    </location>
</feature>
<keyword evidence="2" id="KW-0472">Membrane</keyword>
<feature type="transmembrane region" description="Helical" evidence="2">
    <location>
        <begin position="536"/>
        <end position="556"/>
    </location>
</feature>
<dbReference type="PANTHER" id="PTHR37544:SF1">
    <property type="entry name" value="PHOSPHORIBOSYLAMINOIMIDAZOLE-SUCCINOCARBOXAMIDE SYNTHASE"/>
    <property type="match status" value="1"/>
</dbReference>
<dbReference type="PANTHER" id="PTHR37544">
    <property type="entry name" value="SPRAY-RELATED"/>
    <property type="match status" value="1"/>
</dbReference>
<proteinExistence type="predicted"/>
<accession>A0A9W9K6I8</accession>
<feature type="transmembrane region" description="Helical" evidence="2">
    <location>
        <begin position="41"/>
        <end position="59"/>
    </location>
</feature>
<feature type="transmembrane region" description="Helical" evidence="2">
    <location>
        <begin position="689"/>
        <end position="710"/>
    </location>
</feature>
<evidence type="ECO:0000313" key="4">
    <source>
        <dbReference type="Proteomes" id="UP001149165"/>
    </source>
</evidence>
<feature type="transmembrane region" description="Helical" evidence="2">
    <location>
        <begin position="79"/>
        <end position="96"/>
    </location>
</feature>
<feature type="transmembrane region" description="Helical" evidence="2">
    <location>
        <begin position="648"/>
        <end position="669"/>
    </location>
</feature>
<comment type="caution">
    <text evidence="3">The sequence shown here is derived from an EMBL/GenBank/DDBJ whole genome shotgun (WGS) entry which is preliminary data.</text>
</comment>
<evidence type="ECO:0000256" key="2">
    <source>
        <dbReference type="SAM" id="Phobius"/>
    </source>
</evidence>
<name>A0A9W9K6I8_9EURO</name>
<gene>
    <name evidence="3" type="ORF">N7456_009853</name>
</gene>
<dbReference type="Proteomes" id="UP001149165">
    <property type="component" value="Unassembled WGS sequence"/>
</dbReference>
<dbReference type="InterPro" id="IPR021840">
    <property type="entry name" value="DUF3433"/>
</dbReference>